<dbReference type="KEGG" id="dvv:114331202"/>
<evidence type="ECO:0000256" key="1">
    <source>
        <dbReference type="ARBA" id="ARBA00004127"/>
    </source>
</evidence>
<feature type="domain" description="G-protein coupled receptors family 2 profile 2" evidence="11">
    <location>
        <begin position="307"/>
        <end position="586"/>
    </location>
</feature>
<dbReference type="InterPro" id="IPR017981">
    <property type="entry name" value="GPCR_2-like_7TM"/>
</dbReference>
<gene>
    <name evidence="12" type="primary">LOC114331202</name>
</gene>
<dbReference type="SUPFAM" id="SSF63877">
    <property type="entry name" value="Methuselah ectodomain"/>
    <property type="match status" value="1"/>
</dbReference>
<dbReference type="CDD" id="cd15039">
    <property type="entry name" value="7tmB3_Methuselah-like"/>
    <property type="match status" value="1"/>
</dbReference>
<keyword evidence="10" id="KW-0732">Signal</keyword>
<name>A0A6P7FU47_DIAVI</name>
<evidence type="ECO:0000256" key="9">
    <source>
        <dbReference type="SAM" id="Phobius"/>
    </source>
</evidence>
<dbReference type="InterPro" id="IPR036272">
    <property type="entry name" value="Methuselah_N_sf"/>
</dbReference>
<evidence type="ECO:0000256" key="10">
    <source>
        <dbReference type="SAM" id="SignalP"/>
    </source>
</evidence>
<feature type="transmembrane region" description="Helical" evidence="9">
    <location>
        <begin position="565"/>
        <end position="584"/>
    </location>
</feature>
<dbReference type="GO" id="GO:0007166">
    <property type="term" value="P:cell surface receptor signaling pathway"/>
    <property type="evidence" value="ECO:0007669"/>
    <property type="project" value="InterPro"/>
</dbReference>
<dbReference type="InterPro" id="IPR051384">
    <property type="entry name" value="Mth_GPCR"/>
</dbReference>
<keyword evidence="8" id="KW-0807">Transducer</keyword>
<feature type="transmembrane region" description="Helical" evidence="9">
    <location>
        <begin position="342"/>
        <end position="362"/>
    </location>
</feature>
<evidence type="ECO:0000256" key="7">
    <source>
        <dbReference type="ARBA" id="ARBA00023170"/>
    </source>
</evidence>
<accession>A0A6P7FU47</accession>
<dbReference type="Gene3D" id="1.20.1070.10">
    <property type="entry name" value="Rhodopsin 7-helix transmembrane proteins"/>
    <property type="match status" value="1"/>
</dbReference>
<feature type="transmembrane region" description="Helical" evidence="9">
    <location>
        <begin position="424"/>
        <end position="449"/>
    </location>
</feature>
<evidence type="ECO:0000313" key="12">
    <source>
        <dbReference type="RefSeq" id="XP_028136498.1"/>
    </source>
</evidence>
<reference evidence="12" key="1">
    <citation type="submission" date="2025-08" db="UniProtKB">
        <authorList>
            <consortium name="RefSeq"/>
        </authorList>
    </citation>
    <scope>IDENTIFICATION</scope>
    <source>
        <tissue evidence="12">Whole insect</tissue>
    </source>
</reference>
<dbReference type="InterPro" id="IPR000832">
    <property type="entry name" value="GPCR_2_secretin-like"/>
</dbReference>
<dbReference type="GO" id="GO:0005886">
    <property type="term" value="C:plasma membrane"/>
    <property type="evidence" value="ECO:0007669"/>
    <property type="project" value="TreeGrafter"/>
</dbReference>
<keyword evidence="7" id="KW-0675">Receptor</keyword>
<dbReference type="GO" id="GO:0008528">
    <property type="term" value="F:G protein-coupled peptide receptor activity"/>
    <property type="evidence" value="ECO:0007669"/>
    <property type="project" value="TreeGrafter"/>
</dbReference>
<protein>
    <submittedName>
        <fullName evidence="12">G-protein coupled receptor Mth-like</fullName>
    </submittedName>
</protein>
<dbReference type="RefSeq" id="XP_028136498.1">
    <property type="nucleotide sequence ID" value="XM_028280697.1"/>
</dbReference>
<dbReference type="GO" id="GO:0012505">
    <property type="term" value="C:endomembrane system"/>
    <property type="evidence" value="ECO:0007669"/>
    <property type="project" value="UniProtKB-SubCell"/>
</dbReference>
<dbReference type="AlphaFoldDB" id="A0A6P7FU47"/>
<keyword evidence="4 9" id="KW-1133">Transmembrane helix</keyword>
<feature type="chain" id="PRO_5027909555" evidence="10">
    <location>
        <begin position="20"/>
        <end position="629"/>
    </location>
</feature>
<dbReference type="PROSITE" id="PS50261">
    <property type="entry name" value="G_PROTEIN_RECEP_F2_4"/>
    <property type="match status" value="1"/>
</dbReference>
<keyword evidence="6 9" id="KW-0472">Membrane</keyword>
<dbReference type="PANTHER" id="PTHR47154">
    <property type="entry name" value="G-PROTEIN COUPLED RECEPTOR MTH-RELATED"/>
    <property type="match status" value="1"/>
</dbReference>
<evidence type="ECO:0000259" key="11">
    <source>
        <dbReference type="PROSITE" id="PS50261"/>
    </source>
</evidence>
<feature type="transmembrane region" description="Helical" evidence="9">
    <location>
        <begin position="479"/>
        <end position="500"/>
    </location>
</feature>
<evidence type="ECO:0000256" key="8">
    <source>
        <dbReference type="ARBA" id="ARBA00023224"/>
    </source>
</evidence>
<dbReference type="FunCoup" id="A0A6P7FU47">
    <property type="interactions" value="7"/>
</dbReference>
<evidence type="ECO:0000256" key="2">
    <source>
        <dbReference type="ARBA" id="ARBA00008979"/>
    </source>
</evidence>
<evidence type="ECO:0000256" key="6">
    <source>
        <dbReference type="ARBA" id="ARBA00023136"/>
    </source>
</evidence>
<dbReference type="Pfam" id="PF00002">
    <property type="entry name" value="7tm_2"/>
    <property type="match status" value="1"/>
</dbReference>
<feature type="transmembrane region" description="Helical" evidence="9">
    <location>
        <begin position="309"/>
        <end position="330"/>
    </location>
</feature>
<organism evidence="12">
    <name type="scientific">Diabrotica virgifera virgifera</name>
    <name type="common">western corn rootworm</name>
    <dbReference type="NCBI Taxonomy" id="50390"/>
    <lineage>
        <taxon>Eukaryota</taxon>
        <taxon>Metazoa</taxon>
        <taxon>Ecdysozoa</taxon>
        <taxon>Arthropoda</taxon>
        <taxon>Hexapoda</taxon>
        <taxon>Insecta</taxon>
        <taxon>Pterygota</taxon>
        <taxon>Neoptera</taxon>
        <taxon>Endopterygota</taxon>
        <taxon>Coleoptera</taxon>
        <taxon>Polyphaga</taxon>
        <taxon>Cucujiformia</taxon>
        <taxon>Chrysomeloidea</taxon>
        <taxon>Chrysomelidae</taxon>
        <taxon>Galerucinae</taxon>
        <taxon>Diabroticina</taxon>
        <taxon>Diabroticites</taxon>
        <taxon>Diabrotica</taxon>
    </lineage>
</organism>
<evidence type="ECO:0000256" key="5">
    <source>
        <dbReference type="ARBA" id="ARBA00023040"/>
    </source>
</evidence>
<sequence>MRGPLFYSFVLIPAYLINCAQMLHKCCERQVVFNSSLYSCNAKGDNAISSKVIRTNLVYEKDDNDTQCIDIFEKTVSKFNKEDLTLSKIEDLSVLTKCCPVEYFYNQTARSCTKIANKNNTFTREILKIGLQCEIVIDMITNFKTDVIYNKTLTVFKTGETYLENQFCLDNTIDGRDIVRLCKSWRYCKKVKCVRKCCPDGQSFVNGSFCRDTFVHGVEFQKYKDFFGELKDDIGIIHGRPGAVYLEPNVSLFYLDEDGNFYSKKTESIYPRKEHPYCIEHATKNGINYGHKYFGFLVGRNPPMPSKFYWNRAAMIFSGICLMLTILFYVISRETKKIFGKILVCFCLSLLFLYSCLVYHTFHMNLHYKPTKTTCKVIGFFIIYLGFSCFFWLQVLCYDIYCKLGASDKPMINIDKRKRDCHKFFLYSLYGWGFPLVYIILLVVFHLTAVLPHEIEVSMGKTRCGIEKDNYADILFRSIPLTFVQIVNVILFVKTIVYVLQVKKEIQKMVETPSTLKKKRKFIKRKERFGLVVRLLITMGVFYLFEVVSSFFDFNDYDITSTIEIIWDFINCLQGLFIFLIFVCKRRNYVRFKKSSAVERIRKISLTASRKTSLTTLANVQTGLNMQTR</sequence>
<proteinExistence type="inferred from homology"/>
<evidence type="ECO:0000256" key="4">
    <source>
        <dbReference type="ARBA" id="ARBA00022989"/>
    </source>
</evidence>
<dbReference type="OrthoDB" id="6134459at2759"/>
<dbReference type="PANTHER" id="PTHR47154:SF2">
    <property type="entry name" value="G-PROTEIN COUPLED RECEPTOR MTH-RELATED"/>
    <property type="match status" value="1"/>
</dbReference>
<feature type="transmembrane region" description="Helical" evidence="9">
    <location>
        <begin position="377"/>
        <end position="401"/>
    </location>
</feature>
<feature type="signal peptide" evidence="10">
    <location>
        <begin position="1"/>
        <end position="19"/>
    </location>
</feature>
<feature type="transmembrane region" description="Helical" evidence="9">
    <location>
        <begin position="528"/>
        <end position="545"/>
    </location>
</feature>
<comment type="similarity">
    <text evidence="2">Belongs to the G-protein coupled receptor 2 family. Mth subfamily.</text>
</comment>
<keyword evidence="3 9" id="KW-0812">Transmembrane</keyword>
<comment type="subcellular location">
    <subcellularLocation>
        <location evidence="1">Endomembrane system</location>
        <topology evidence="1">Multi-pass membrane protein</topology>
    </subcellularLocation>
</comment>
<evidence type="ECO:0000256" key="3">
    <source>
        <dbReference type="ARBA" id="ARBA00022692"/>
    </source>
</evidence>
<dbReference type="InParanoid" id="A0A6P7FU47"/>
<keyword evidence="5" id="KW-0297">G-protein coupled receptor</keyword>